<sequence length="78" mass="8436">MIIAEGNFKRWFRGLLMCVGVALTLLGLKFNVYVLALVGVVIGAVGMYAAKASMLGIKPFADRPKVQSRYGDDNSDTP</sequence>
<protein>
    <recommendedName>
        <fullName evidence="3">DUF2892 domain-containing protein</fullName>
    </recommendedName>
</protein>
<dbReference type="EMBL" id="CP157584">
    <property type="protein sequence ID" value="XBO96262.1"/>
    <property type="molecule type" value="Genomic_DNA"/>
</dbReference>
<reference evidence="2" key="1">
    <citation type="submission" date="2024-05" db="EMBL/GenBank/DDBJ databases">
        <title>Transcriptome analysis of the degradation process of organic nitrogen by two heterotrophic nitrifying and aerobic denitrifying bacteria, Achromobacter sp. HNDS-1 and Enterobacter sp. HNDS-6.</title>
        <authorList>
            <person name="Huang Y."/>
        </authorList>
    </citation>
    <scope>NUCLEOTIDE SEQUENCE</scope>
    <source>
        <strain evidence="2">HNDS-1</strain>
    </source>
</reference>
<dbReference type="AlphaFoldDB" id="A0AAU7L345"/>
<proteinExistence type="predicted"/>
<dbReference type="KEGG" id="achh:ABFG95_15335"/>
<evidence type="ECO:0000313" key="2">
    <source>
        <dbReference type="EMBL" id="XBO96262.1"/>
    </source>
</evidence>
<keyword evidence="1" id="KW-0472">Membrane</keyword>
<name>A0AAU7L345_9BURK</name>
<evidence type="ECO:0008006" key="3">
    <source>
        <dbReference type="Google" id="ProtNLM"/>
    </source>
</evidence>
<accession>A0AAU7L345</accession>
<keyword evidence="1" id="KW-0812">Transmembrane</keyword>
<feature type="transmembrane region" description="Helical" evidence="1">
    <location>
        <begin position="34"/>
        <end position="50"/>
    </location>
</feature>
<feature type="transmembrane region" description="Helical" evidence="1">
    <location>
        <begin position="12"/>
        <end position="28"/>
    </location>
</feature>
<gene>
    <name evidence="2" type="ORF">ABFG95_15335</name>
</gene>
<dbReference type="RefSeq" id="WP_278991782.1">
    <property type="nucleotide sequence ID" value="NZ_CP157584.1"/>
</dbReference>
<organism evidence="2">
    <name type="scientific">Achromobacter sp. HNDS-1</name>
    <dbReference type="NCBI Taxonomy" id="3151598"/>
    <lineage>
        <taxon>Bacteria</taxon>
        <taxon>Pseudomonadati</taxon>
        <taxon>Pseudomonadota</taxon>
        <taxon>Betaproteobacteria</taxon>
        <taxon>Burkholderiales</taxon>
        <taxon>Alcaligenaceae</taxon>
        <taxon>Achromobacter</taxon>
    </lineage>
</organism>
<keyword evidence="1" id="KW-1133">Transmembrane helix</keyword>
<evidence type="ECO:0000256" key="1">
    <source>
        <dbReference type="SAM" id="Phobius"/>
    </source>
</evidence>